<feature type="region of interest" description="Disordered" evidence="1">
    <location>
        <begin position="1"/>
        <end position="51"/>
    </location>
</feature>
<protein>
    <submittedName>
        <fullName evidence="3">Uncharacterized protein LOC125312868</fullName>
    </submittedName>
</protein>
<feature type="compositionally biased region" description="Acidic residues" evidence="1">
    <location>
        <begin position="1"/>
        <end position="11"/>
    </location>
</feature>
<reference evidence="2" key="1">
    <citation type="submission" date="2025-05" db="UniProtKB">
        <authorList>
            <consortium name="RefSeq"/>
        </authorList>
    </citation>
    <scope>NUCLEOTIDE SEQUENCE [LARGE SCALE GENOMIC DNA]</scope>
</reference>
<sequence>MEVDGLEEMTPDTELGLSTNEGGEEPSSTMGASATNKVLGASLPPRDKKSTSDVWDHFAKIINEESGKANNVRCMHCGVQKALEQLYEFYEQSFASSKQNCGGQSLSASSSSSNSIGNEASSKYDIQVWRRTYMLSKKKAHDGNKSELDPVSSR</sequence>
<evidence type="ECO:0000256" key="1">
    <source>
        <dbReference type="SAM" id="MobiDB-lite"/>
    </source>
</evidence>
<accession>A0ABM3GW72</accession>
<gene>
    <name evidence="3" type="primary">LOC125312868</name>
</gene>
<feature type="compositionally biased region" description="Polar residues" evidence="1">
    <location>
        <begin position="16"/>
        <end position="36"/>
    </location>
</feature>
<name>A0ABM3GW72_9MYRT</name>
<keyword evidence="2" id="KW-1185">Reference proteome</keyword>
<dbReference type="RefSeq" id="XP_048128609.1">
    <property type="nucleotide sequence ID" value="XM_048272652.1"/>
</dbReference>
<evidence type="ECO:0000313" key="3">
    <source>
        <dbReference type="RefSeq" id="XP_048128609.1"/>
    </source>
</evidence>
<organism evidence="2 3">
    <name type="scientific">Rhodamnia argentea</name>
    <dbReference type="NCBI Taxonomy" id="178133"/>
    <lineage>
        <taxon>Eukaryota</taxon>
        <taxon>Viridiplantae</taxon>
        <taxon>Streptophyta</taxon>
        <taxon>Embryophyta</taxon>
        <taxon>Tracheophyta</taxon>
        <taxon>Spermatophyta</taxon>
        <taxon>Magnoliopsida</taxon>
        <taxon>eudicotyledons</taxon>
        <taxon>Gunneridae</taxon>
        <taxon>Pentapetalae</taxon>
        <taxon>rosids</taxon>
        <taxon>malvids</taxon>
        <taxon>Myrtales</taxon>
        <taxon>Myrtaceae</taxon>
        <taxon>Myrtoideae</taxon>
        <taxon>Myrteae</taxon>
        <taxon>Australasian group</taxon>
        <taxon>Rhodamnia</taxon>
    </lineage>
</organism>
<evidence type="ECO:0000313" key="2">
    <source>
        <dbReference type="Proteomes" id="UP000827889"/>
    </source>
</evidence>
<feature type="compositionally biased region" description="Low complexity" evidence="1">
    <location>
        <begin position="105"/>
        <end position="120"/>
    </location>
</feature>
<dbReference type="GeneID" id="125312868"/>
<proteinExistence type="predicted"/>
<feature type="region of interest" description="Disordered" evidence="1">
    <location>
        <begin position="98"/>
        <end position="120"/>
    </location>
</feature>
<dbReference type="Proteomes" id="UP000827889">
    <property type="component" value="Chromosome 1"/>
</dbReference>
<reference evidence="3" key="2">
    <citation type="submission" date="2025-08" db="UniProtKB">
        <authorList>
            <consortium name="RefSeq"/>
        </authorList>
    </citation>
    <scope>IDENTIFICATION</scope>
    <source>
        <tissue evidence="3">Leaf</tissue>
    </source>
</reference>